<evidence type="ECO:0000313" key="2">
    <source>
        <dbReference type="Proteomes" id="UP000680348"/>
    </source>
</evidence>
<name>A0A942DZX3_9HYPH</name>
<evidence type="ECO:0008006" key="3">
    <source>
        <dbReference type="Google" id="ProtNLM"/>
    </source>
</evidence>
<organism evidence="1 2">
    <name type="scientific">Pseudaminobacter soli</name>
    <name type="common">ex Zhang et al. 2022</name>
    <dbReference type="NCBI Taxonomy" id="2831468"/>
    <lineage>
        <taxon>Bacteria</taxon>
        <taxon>Pseudomonadati</taxon>
        <taxon>Pseudomonadota</taxon>
        <taxon>Alphaproteobacteria</taxon>
        <taxon>Hyphomicrobiales</taxon>
        <taxon>Phyllobacteriaceae</taxon>
        <taxon>Pseudaminobacter</taxon>
    </lineage>
</organism>
<evidence type="ECO:0000313" key="1">
    <source>
        <dbReference type="EMBL" id="MBS3648235.1"/>
    </source>
</evidence>
<comment type="caution">
    <text evidence="1">The sequence shown here is derived from an EMBL/GenBank/DDBJ whole genome shotgun (WGS) entry which is preliminary data.</text>
</comment>
<keyword evidence="2" id="KW-1185">Reference proteome</keyword>
<sequence>MPGLIVSGLILVVAGCQSGTGGSPSPGSAGTDTKPPEGKVLESELRGYCPRVSLREGTNYVNSYAKGGQDDPSKLQYQASISDVTRSCSRSNGMLNITVAVAGRVVPGPAGAPANITLPIRVAVLEGGNVTYSELKKHQVQLAGGGAAGQFIVNEASISVPEPSAANVQIFAGFDEGPPKKRASTE</sequence>
<protein>
    <recommendedName>
        <fullName evidence="3">Lipoprotein</fullName>
    </recommendedName>
</protein>
<proteinExistence type="predicted"/>
<accession>A0A942DZX3</accession>
<dbReference type="Proteomes" id="UP000680348">
    <property type="component" value="Unassembled WGS sequence"/>
</dbReference>
<dbReference type="EMBL" id="JAGWCR010000003">
    <property type="protein sequence ID" value="MBS3648235.1"/>
    <property type="molecule type" value="Genomic_DNA"/>
</dbReference>
<gene>
    <name evidence="1" type="ORF">KEU06_06300</name>
</gene>
<dbReference type="AlphaFoldDB" id="A0A942DZX3"/>
<reference evidence="1" key="1">
    <citation type="submission" date="2021-04" db="EMBL/GenBank/DDBJ databases">
        <title>Pseudaminobacter soli sp. nov., isolated from paddy soil contaminated by heavy metals.</title>
        <authorList>
            <person name="Zhang K."/>
        </authorList>
    </citation>
    <scope>NUCLEOTIDE SEQUENCE</scope>
    <source>
        <strain evidence="1">19-2017</strain>
    </source>
</reference>